<dbReference type="EMBL" id="GBXM01055487">
    <property type="protein sequence ID" value="JAH53090.1"/>
    <property type="molecule type" value="Transcribed_RNA"/>
</dbReference>
<name>A0A0E9TJL5_ANGAN</name>
<reference evidence="1" key="1">
    <citation type="submission" date="2014-11" db="EMBL/GenBank/DDBJ databases">
        <authorList>
            <person name="Amaro Gonzalez C."/>
        </authorList>
    </citation>
    <scope>NUCLEOTIDE SEQUENCE</scope>
</reference>
<protein>
    <submittedName>
        <fullName evidence="1">Uncharacterized protein</fullName>
    </submittedName>
</protein>
<accession>A0A0E9TJL5</accession>
<dbReference type="AlphaFoldDB" id="A0A0E9TJL5"/>
<evidence type="ECO:0000313" key="1">
    <source>
        <dbReference type="EMBL" id="JAH53090.1"/>
    </source>
</evidence>
<sequence>MLVIPQLMCSLRNILMNLHLNKLG</sequence>
<proteinExistence type="predicted"/>
<organism evidence="1">
    <name type="scientific">Anguilla anguilla</name>
    <name type="common">European freshwater eel</name>
    <name type="synonym">Muraena anguilla</name>
    <dbReference type="NCBI Taxonomy" id="7936"/>
    <lineage>
        <taxon>Eukaryota</taxon>
        <taxon>Metazoa</taxon>
        <taxon>Chordata</taxon>
        <taxon>Craniata</taxon>
        <taxon>Vertebrata</taxon>
        <taxon>Euteleostomi</taxon>
        <taxon>Actinopterygii</taxon>
        <taxon>Neopterygii</taxon>
        <taxon>Teleostei</taxon>
        <taxon>Anguilliformes</taxon>
        <taxon>Anguillidae</taxon>
        <taxon>Anguilla</taxon>
    </lineage>
</organism>
<reference evidence="1" key="2">
    <citation type="journal article" date="2015" name="Fish Shellfish Immunol.">
        <title>Early steps in the European eel (Anguilla anguilla)-Vibrio vulnificus interaction in the gills: Role of the RtxA13 toxin.</title>
        <authorList>
            <person name="Callol A."/>
            <person name="Pajuelo D."/>
            <person name="Ebbesson L."/>
            <person name="Teles M."/>
            <person name="MacKenzie S."/>
            <person name="Amaro C."/>
        </authorList>
    </citation>
    <scope>NUCLEOTIDE SEQUENCE</scope>
</reference>